<evidence type="ECO:0000313" key="1">
    <source>
        <dbReference type="EMBL" id="KAH7941722.1"/>
    </source>
</evidence>
<name>A0ACB8CGB5_DERSI</name>
<comment type="caution">
    <text evidence="1">The sequence shown here is derived from an EMBL/GenBank/DDBJ whole genome shotgun (WGS) entry which is preliminary data.</text>
</comment>
<accession>A0ACB8CGB5</accession>
<dbReference type="EMBL" id="CM023476">
    <property type="protein sequence ID" value="KAH7941722.1"/>
    <property type="molecule type" value="Genomic_DNA"/>
</dbReference>
<dbReference type="Proteomes" id="UP000821865">
    <property type="component" value="Chromosome 7"/>
</dbReference>
<sequence>MAAKRRRDSRSVNTFSVDIEGVGQTLPLHSSSTSQAHTFTGCASNVVNPNDPRYTDPHHQTVCVFHAVANGLTVRNGRSRIRFSISRFPFALCRVALFCCPSLAANLEPGPEHPEPQMRNFVVRAQGNRFLRALMMLGDGSSTSEPQFEALLDNLEARTLADVVGTWYKERAYNGVVLRWPETFSAASWQRVPKLLAWLEQRLSQLVGLKLGVALRQDAVGPDLTQLAASLGPASLFLLPPDMPPSKYQGTAISYFSESTLNQLWQLYNRYFRPGVGNISGLDKSACYLLPADTYTFKVARVADRVPAPGEQSLGPGVEGNVTRKAGRMAYFESCQLVAASYTKLTLPYGVVAARLDSWVSYTEPQLLAAFLEHLHENVSATCMGLWNPHWDDFGALCGPETYPLAGALFRHFNDTH</sequence>
<protein>
    <submittedName>
        <fullName evidence="1">Uncharacterized protein</fullName>
    </submittedName>
</protein>
<keyword evidence="2" id="KW-1185">Reference proteome</keyword>
<proteinExistence type="predicted"/>
<reference evidence="1" key="1">
    <citation type="submission" date="2020-05" db="EMBL/GenBank/DDBJ databases">
        <title>Large-scale comparative analyses of tick genomes elucidate their genetic diversity and vector capacities.</title>
        <authorList>
            <person name="Jia N."/>
            <person name="Wang J."/>
            <person name="Shi W."/>
            <person name="Du L."/>
            <person name="Sun Y."/>
            <person name="Zhan W."/>
            <person name="Jiang J."/>
            <person name="Wang Q."/>
            <person name="Zhang B."/>
            <person name="Ji P."/>
            <person name="Sakyi L.B."/>
            <person name="Cui X."/>
            <person name="Yuan T."/>
            <person name="Jiang B."/>
            <person name="Yang W."/>
            <person name="Lam T.T.-Y."/>
            <person name="Chang Q."/>
            <person name="Ding S."/>
            <person name="Wang X."/>
            <person name="Zhu J."/>
            <person name="Ruan X."/>
            <person name="Zhao L."/>
            <person name="Wei J."/>
            <person name="Que T."/>
            <person name="Du C."/>
            <person name="Cheng J."/>
            <person name="Dai P."/>
            <person name="Han X."/>
            <person name="Huang E."/>
            <person name="Gao Y."/>
            <person name="Liu J."/>
            <person name="Shao H."/>
            <person name="Ye R."/>
            <person name="Li L."/>
            <person name="Wei W."/>
            <person name="Wang X."/>
            <person name="Wang C."/>
            <person name="Yang T."/>
            <person name="Huo Q."/>
            <person name="Li W."/>
            <person name="Guo W."/>
            <person name="Chen H."/>
            <person name="Zhou L."/>
            <person name="Ni X."/>
            <person name="Tian J."/>
            <person name="Zhou Y."/>
            <person name="Sheng Y."/>
            <person name="Liu T."/>
            <person name="Pan Y."/>
            <person name="Xia L."/>
            <person name="Li J."/>
            <person name="Zhao F."/>
            <person name="Cao W."/>
        </authorList>
    </citation>
    <scope>NUCLEOTIDE SEQUENCE</scope>
    <source>
        <strain evidence="1">Dsil-2018</strain>
    </source>
</reference>
<gene>
    <name evidence="1" type="ORF">HPB49_016534</name>
</gene>
<evidence type="ECO:0000313" key="2">
    <source>
        <dbReference type="Proteomes" id="UP000821865"/>
    </source>
</evidence>
<organism evidence="1 2">
    <name type="scientific">Dermacentor silvarum</name>
    <name type="common">Tick</name>
    <dbReference type="NCBI Taxonomy" id="543639"/>
    <lineage>
        <taxon>Eukaryota</taxon>
        <taxon>Metazoa</taxon>
        <taxon>Ecdysozoa</taxon>
        <taxon>Arthropoda</taxon>
        <taxon>Chelicerata</taxon>
        <taxon>Arachnida</taxon>
        <taxon>Acari</taxon>
        <taxon>Parasitiformes</taxon>
        <taxon>Ixodida</taxon>
        <taxon>Ixodoidea</taxon>
        <taxon>Ixodidae</taxon>
        <taxon>Rhipicephalinae</taxon>
        <taxon>Dermacentor</taxon>
    </lineage>
</organism>